<evidence type="ECO:0000256" key="1">
    <source>
        <dbReference type="ARBA" id="ARBA00022490"/>
    </source>
</evidence>
<keyword evidence="2 5" id="KW-0436">Ligase</keyword>
<proteinExistence type="inferred from homology"/>
<evidence type="ECO:0000256" key="2">
    <source>
        <dbReference type="ARBA" id="ARBA00022598"/>
    </source>
</evidence>
<dbReference type="GO" id="GO:0036356">
    <property type="term" value="F:cyclic 2,3-diphosphoglycerate synthetase activity"/>
    <property type="evidence" value="ECO:0007669"/>
    <property type="project" value="InterPro"/>
</dbReference>
<accession>A0A6G8QA90</accession>
<protein>
    <recommendedName>
        <fullName evidence="5">Cyclic 2,3-diphosphoglycerate synthetase</fullName>
        <shortName evidence="5">cDPGS</shortName>
        <ecNumber evidence="5">6.5.1.9</ecNumber>
    </recommendedName>
</protein>
<dbReference type="Proteomes" id="UP000501452">
    <property type="component" value="Chromosome"/>
</dbReference>
<dbReference type="GO" id="GO:0006094">
    <property type="term" value="P:gluconeogenesis"/>
    <property type="evidence" value="ECO:0007669"/>
    <property type="project" value="InterPro"/>
</dbReference>
<dbReference type="AlphaFoldDB" id="A0A6G8QA90"/>
<reference evidence="6 7" key="1">
    <citation type="submission" date="2019-10" db="EMBL/GenBank/DDBJ databases">
        <title>Rubrobacter sp nov SCSIO 52090 isolated from a deep-sea sediment in the South China Sea.</title>
        <authorList>
            <person name="Chen R.W."/>
        </authorList>
    </citation>
    <scope>NUCLEOTIDE SEQUENCE [LARGE SCALE GENOMIC DNA]</scope>
    <source>
        <strain evidence="6 7">SCSIO 52909</strain>
    </source>
</reference>
<dbReference type="InterPro" id="IPR016557">
    <property type="entry name" value="Cyc_diphosphoglycerate_synth"/>
</dbReference>
<evidence type="ECO:0000313" key="6">
    <source>
        <dbReference type="EMBL" id="QIN83227.1"/>
    </source>
</evidence>
<dbReference type="HAMAP" id="MF_01908">
    <property type="entry name" value="Cyc_PG_syn"/>
    <property type="match status" value="1"/>
</dbReference>
<evidence type="ECO:0000256" key="3">
    <source>
        <dbReference type="ARBA" id="ARBA00022741"/>
    </source>
</evidence>
<dbReference type="GO" id="GO:0016874">
    <property type="term" value="F:ligase activity"/>
    <property type="evidence" value="ECO:0007669"/>
    <property type="project" value="UniProtKB-UniRule"/>
</dbReference>
<name>A0A6G8QA90_9ACTN</name>
<keyword evidence="1 5" id="KW-0963">Cytoplasm</keyword>
<comment type="subcellular location">
    <subcellularLocation>
        <location evidence="5">Cytoplasm</location>
    </subcellularLocation>
</comment>
<comment type="function">
    <text evidence="5">Catalyzes the formation of cyclic 2,3-diphosphoglycerate (cDPG) by formation of an intramolecular phosphoanhydride bond at the expense of ATP.</text>
</comment>
<dbReference type="RefSeq" id="WP_166176313.1">
    <property type="nucleotide sequence ID" value="NZ_CP045119.1"/>
</dbReference>
<keyword evidence="3 5" id="KW-0547">Nucleotide-binding</keyword>
<evidence type="ECO:0000256" key="4">
    <source>
        <dbReference type="ARBA" id="ARBA00022840"/>
    </source>
</evidence>
<evidence type="ECO:0000256" key="5">
    <source>
        <dbReference type="HAMAP-Rule" id="MF_01908"/>
    </source>
</evidence>
<keyword evidence="4 5" id="KW-0067">ATP-binding</keyword>
<dbReference type="GO" id="GO:0005524">
    <property type="term" value="F:ATP binding"/>
    <property type="evidence" value="ECO:0007669"/>
    <property type="project" value="UniProtKB-KW"/>
</dbReference>
<dbReference type="KEGG" id="rub:GBA63_11675"/>
<dbReference type="GO" id="GO:0005737">
    <property type="term" value="C:cytoplasm"/>
    <property type="evidence" value="ECO:0007669"/>
    <property type="project" value="UniProtKB-SubCell"/>
</dbReference>
<dbReference type="EC" id="6.5.1.9" evidence="5"/>
<comment type="similarity">
    <text evidence="5">Belongs to the cyclic 2,3-diphosphoglycerate synthetase family.</text>
</comment>
<comment type="catalytic activity">
    <reaction evidence="5">
        <text>(2R)-2,3-bisphosphoglycerate + ATP + H(+) = cyclic (2R)-2,3-bisphosphoglycerate + ADP + phosphate</text>
        <dbReference type="Rhea" id="RHEA:42412"/>
        <dbReference type="ChEBI" id="CHEBI:15378"/>
        <dbReference type="ChEBI" id="CHEBI:30616"/>
        <dbReference type="ChEBI" id="CHEBI:43474"/>
        <dbReference type="ChEBI" id="CHEBI:58248"/>
        <dbReference type="ChEBI" id="CHEBI:79081"/>
        <dbReference type="ChEBI" id="CHEBI:456216"/>
        <dbReference type="EC" id="6.5.1.9"/>
    </reaction>
</comment>
<organism evidence="6 7">
    <name type="scientific">Rubrobacter tropicus</name>
    <dbReference type="NCBI Taxonomy" id="2653851"/>
    <lineage>
        <taxon>Bacteria</taxon>
        <taxon>Bacillati</taxon>
        <taxon>Actinomycetota</taxon>
        <taxon>Rubrobacteria</taxon>
        <taxon>Rubrobacterales</taxon>
        <taxon>Rubrobacteraceae</taxon>
        <taxon>Rubrobacter</taxon>
    </lineage>
</organism>
<gene>
    <name evidence="5" type="primary">cpgS</name>
    <name evidence="6" type="ORF">GBA63_11675</name>
</gene>
<sequence>MIDGEHYPPVVLDAMRSVEGSMGAVGVAAAFLGGTEKLKEGTDYGLPLVHGDDPVSAVARALSEHAVDVVVDLSDEPVIGYRERMRIASLSLAEGARYVGSDFELRPPKLRDVSTKPSLAVVGTGKRVGKTAVSGYLARLLAREGFDPGVVSMGRGGPPRPEVIEGHKLEVGSAYLLEALERGAHAASDYYETAALSRVTTVGCRRCGGGLAGEPFVSNVLEGAGIANDLRTGVTLFDGSGAAMPPVRVDARILVAGAHQDPEYVAGYLGAYRLMISDLLLLTMSEEPMAGEEKVRDLIERVREIRPDLPVVPTVFRPRPVGDVSGLRLAYVSTAPESVLNKLARHLETRYGCEVAAASGNLSDRRRLAADLDGMPPVDAYLTEIKAAAIDVITRRGAEEGRPVLYCDNDPVGEGLDGELLRLARGAVG</sequence>
<evidence type="ECO:0000313" key="7">
    <source>
        <dbReference type="Proteomes" id="UP000501452"/>
    </source>
</evidence>
<dbReference type="EMBL" id="CP045119">
    <property type="protein sequence ID" value="QIN83227.1"/>
    <property type="molecule type" value="Genomic_DNA"/>
</dbReference>
<keyword evidence="7" id="KW-1185">Reference proteome</keyword>